<reference evidence="4" key="1">
    <citation type="submission" date="2022-12" db="EMBL/GenBank/DDBJ databases">
        <title>Draft genome assemblies for two species of Escallonia (Escalloniales).</title>
        <authorList>
            <person name="Chanderbali A."/>
            <person name="Dervinis C."/>
            <person name="Anghel I."/>
            <person name="Soltis D."/>
            <person name="Soltis P."/>
            <person name="Zapata F."/>
        </authorList>
    </citation>
    <scope>NUCLEOTIDE SEQUENCE</scope>
    <source>
        <strain evidence="4">UCBG64.0493</strain>
        <tissue evidence="4">Leaf</tissue>
    </source>
</reference>
<evidence type="ECO:0000256" key="1">
    <source>
        <dbReference type="ARBA" id="ARBA00022737"/>
    </source>
</evidence>
<dbReference type="InterPro" id="IPR007122">
    <property type="entry name" value="Villin/Gelsolin"/>
</dbReference>
<dbReference type="CDD" id="cd11290">
    <property type="entry name" value="gelsolin_S1_like"/>
    <property type="match status" value="1"/>
</dbReference>
<dbReference type="SMART" id="SM00262">
    <property type="entry name" value="GEL"/>
    <property type="match status" value="6"/>
</dbReference>
<dbReference type="EMBL" id="JAVXUP010000886">
    <property type="protein sequence ID" value="KAK3019258.1"/>
    <property type="molecule type" value="Genomic_DNA"/>
</dbReference>
<dbReference type="PANTHER" id="PTHR11977">
    <property type="entry name" value="VILLIN"/>
    <property type="match status" value="1"/>
</dbReference>
<dbReference type="InterPro" id="IPR007123">
    <property type="entry name" value="Gelsolin-like_dom"/>
</dbReference>
<evidence type="ECO:0000256" key="2">
    <source>
        <dbReference type="SAM" id="MobiDB-lite"/>
    </source>
</evidence>
<name>A0AA89AYD5_9ASTE</name>
<dbReference type="GO" id="GO:0051015">
    <property type="term" value="F:actin filament binding"/>
    <property type="evidence" value="ECO:0007669"/>
    <property type="project" value="InterPro"/>
</dbReference>
<gene>
    <name evidence="4" type="ORF">RJ639_004207</name>
</gene>
<dbReference type="PRINTS" id="PR00597">
    <property type="entry name" value="GELSOLIN"/>
</dbReference>
<dbReference type="CDD" id="cd11288">
    <property type="entry name" value="gelsolin_S5_like"/>
    <property type="match status" value="1"/>
</dbReference>
<protein>
    <recommendedName>
        <fullName evidence="3">Gelsolin-like domain-containing protein</fullName>
    </recommendedName>
</protein>
<feature type="region of interest" description="Disordered" evidence="2">
    <location>
        <begin position="1015"/>
        <end position="1061"/>
    </location>
</feature>
<dbReference type="Pfam" id="PF14223">
    <property type="entry name" value="Retrotran_gag_2"/>
    <property type="match status" value="1"/>
</dbReference>
<dbReference type="FunFam" id="3.40.20.10:FF:000001">
    <property type="entry name" value="Gelsolin"/>
    <property type="match status" value="1"/>
</dbReference>
<dbReference type="CDD" id="cd11289">
    <property type="entry name" value="gelsolin_S2_like"/>
    <property type="match status" value="1"/>
</dbReference>
<feature type="domain" description="Gelsolin-like" evidence="3">
    <location>
        <begin position="898"/>
        <end position="967"/>
    </location>
</feature>
<dbReference type="PANTHER" id="PTHR11977:SF25">
    <property type="entry name" value="VILLIN-1"/>
    <property type="match status" value="1"/>
</dbReference>
<accession>A0AA89AYD5</accession>
<keyword evidence="5" id="KW-1185">Reference proteome</keyword>
<proteinExistence type="predicted"/>
<feature type="non-terminal residue" evidence="4">
    <location>
        <position position="1128"/>
    </location>
</feature>
<dbReference type="Pfam" id="PF00626">
    <property type="entry name" value="Gelsolin"/>
    <property type="match status" value="3"/>
</dbReference>
<dbReference type="AlphaFoldDB" id="A0AA89AYD5"/>
<dbReference type="SUPFAM" id="SSF55753">
    <property type="entry name" value="Actin depolymerizing proteins"/>
    <property type="match status" value="6"/>
</dbReference>
<feature type="compositionally biased region" description="Low complexity" evidence="2">
    <location>
        <begin position="1034"/>
        <end position="1047"/>
    </location>
</feature>
<dbReference type="CDD" id="cd11293">
    <property type="entry name" value="gelsolin_S4_like"/>
    <property type="match status" value="1"/>
</dbReference>
<evidence type="ECO:0000313" key="4">
    <source>
        <dbReference type="EMBL" id="KAK3019258.1"/>
    </source>
</evidence>
<sequence>MATSETILESGPVHPNGGTVYATPYVAPAHGSVGLGERPKKFNGKDFKRWQQKMLFYLTTLNLARFLQEDAPDLGENPDRQTVAAVDAWKHSDFLCKNYILNGLDNALYNVYSPMVNAKALWESLERKYKTEDAGSKKFVVGKFLDFKMVDSKTVISQVQEFQLILHDIHAEGMVLGESFQVAALIEKLPPTWKDFKNYLKHKRKEMKLEDLIVRLRIEEDNRQSEKKAGNYHQEAKANVVEQDLVVASRQPEYSIYYVGIAEIWCIEDHRLVRVPKSSHGKFFSGSAYIVLNTIFLKTRSLHHDIHYWLGTDAMEEDADLASEKALELDATLGSHAVQYREVQGQETERFLSYFKPCIIPVEGVFSSGTRHRTDETYQFSLLTCKGDRGVHVEEVPFSRSSLNHNDVFILDTLSKIFLFSGCNSSIQERAKALEVVKYIKDIKHSGSCEVAVIEDGKFVSDPNVGEFWSLFGGYAPIPRDLPPAVEENRQGATLTLFWITHQGNLSQIKADSLNREMLDSHKCYMLEVFVWMGKSTLVTERKASISAVEDFLRTGNRSVGTHLTFLTEGSETALFRSYFKAWPQITELKLYEEGRWKVAAIFKQQGYNVNELPDENPQVFMDCSGNVKVWRVDGDKLSLVPVLEQRKLFNADCYITQYTFIENGREENLFYAWLGLRSALEDRADAISHINALVDSKKGDPVLAQIYEGKEPIPFFLIFKKLVIFKGGMSVRYKRSAAEKGKGDETYDDMKTALFRVQGTSITNMQAVQVDQVSCSLNSSYCYILKTETSIFTWLGNLSSARDYDLLDRMLDLINPTWQPILLREGNEPDVFWNALGGKAEYPKEKEIKGYAEDPHLFACTFTQGKKNNFDFKLFFSKDNVVLPWFRTISAVKEIFNFTQDDLTTEDVLVLNCHCEIYVWIGRHSNVGSKQKALSLGSKFLEADILAEGLAFDTPIYVVTEGYEPSFFTRFFEWDFSKANMLGNSFERKLAILQGSSQKIEAPLRSSWKVCSPETTTNGLRSQSVGPNGQGKGSSRSSNLSGSNFNPINHGRFSSPTPVTRKLFPELSPDVVNGGDESDVSITSAILTQSTLADESPADENLLIYPYELLKVPSDDRVTGIDVTKRE</sequence>
<dbReference type="InterPro" id="IPR029006">
    <property type="entry name" value="ADF-H/Gelsolin-like_dom_sf"/>
</dbReference>
<feature type="domain" description="Gelsolin-like" evidence="3">
    <location>
        <begin position="392"/>
        <end position="458"/>
    </location>
</feature>
<dbReference type="Proteomes" id="UP001188597">
    <property type="component" value="Unassembled WGS sequence"/>
</dbReference>
<evidence type="ECO:0000313" key="5">
    <source>
        <dbReference type="Proteomes" id="UP001188597"/>
    </source>
</evidence>
<dbReference type="Gene3D" id="3.40.20.10">
    <property type="entry name" value="Severin"/>
    <property type="match status" value="6"/>
</dbReference>
<evidence type="ECO:0000259" key="3">
    <source>
        <dbReference type="Pfam" id="PF00626"/>
    </source>
</evidence>
<comment type="caution">
    <text evidence="4">The sequence shown here is derived from an EMBL/GenBank/DDBJ whole genome shotgun (WGS) entry which is preliminary data.</text>
</comment>
<feature type="compositionally biased region" description="Polar residues" evidence="2">
    <location>
        <begin position="1015"/>
        <end position="1028"/>
    </location>
</feature>
<organism evidence="4 5">
    <name type="scientific">Escallonia herrerae</name>
    <dbReference type="NCBI Taxonomy" id="1293975"/>
    <lineage>
        <taxon>Eukaryota</taxon>
        <taxon>Viridiplantae</taxon>
        <taxon>Streptophyta</taxon>
        <taxon>Embryophyta</taxon>
        <taxon>Tracheophyta</taxon>
        <taxon>Spermatophyta</taxon>
        <taxon>Magnoliopsida</taxon>
        <taxon>eudicotyledons</taxon>
        <taxon>Gunneridae</taxon>
        <taxon>Pentapetalae</taxon>
        <taxon>asterids</taxon>
        <taxon>campanulids</taxon>
        <taxon>Escalloniales</taxon>
        <taxon>Escalloniaceae</taxon>
        <taxon>Escallonia</taxon>
    </lineage>
</organism>
<feature type="domain" description="Gelsolin-like" evidence="3">
    <location>
        <begin position="272"/>
        <end position="352"/>
    </location>
</feature>
<keyword evidence="1" id="KW-0677">Repeat</keyword>